<keyword evidence="6" id="KW-1185">Reference proteome</keyword>
<dbReference type="Pfam" id="PF12802">
    <property type="entry name" value="MarR_2"/>
    <property type="match status" value="1"/>
</dbReference>
<evidence type="ECO:0000256" key="1">
    <source>
        <dbReference type="ARBA" id="ARBA00023015"/>
    </source>
</evidence>
<dbReference type="InterPro" id="IPR051011">
    <property type="entry name" value="Metal_resp_trans_reg"/>
</dbReference>
<dbReference type="GO" id="GO:0003677">
    <property type="term" value="F:DNA binding"/>
    <property type="evidence" value="ECO:0007669"/>
    <property type="project" value="UniProtKB-KW"/>
</dbReference>
<dbReference type="InterPro" id="IPR036390">
    <property type="entry name" value="WH_DNA-bd_sf"/>
</dbReference>
<name>A0A0N9I6Y3_9PSEU</name>
<keyword evidence="3" id="KW-0804">Transcription</keyword>
<evidence type="ECO:0000259" key="4">
    <source>
        <dbReference type="PROSITE" id="PS50987"/>
    </source>
</evidence>
<dbReference type="KEGG" id="kphy:AOZ06_37660"/>
<organism evidence="5 6">
    <name type="scientific">Kibdelosporangium phytohabitans</name>
    <dbReference type="NCBI Taxonomy" id="860235"/>
    <lineage>
        <taxon>Bacteria</taxon>
        <taxon>Bacillati</taxon>
        <taxon>Actinomycetota</taxon>
        <taxon>Actinomycetes</taxon>
        <taxon>Pseudonocardiales</taxon>
        <taxon>Pseudonocardiaceae</taxon>
        <taxon>Kibdelosporangium</taxon>
    </lineage>
</organism>
<accession>A0A0N9I6Y3</accession>
<dbReference type="AlphaFoldDB" id="A0A0N9I6Y3"/>
<dbReference type="Gene3D" id="1.10.10.10">
    <property type="entry name" value="Winged helix-like DNA-binding domain superfamily/Winged helix DNA-binding domain"/>
    <property type="match status" value="1"/>
</dbReference>
<dbReference type="EMBL" id="CP012752">
    <property type="protein sequence ID" value="ALG11843.1"/>
    <property type="molecule type" value="Genomic_DNA"/>
</dbReference>
<sequence length="343" mass="37426">MLRVHFTTEDLTRVRLRAEPHPLWEVLLSLHLLQTRHGAAVFGPWRRGARGALWPSGDMLTTLAPPKGYSPDFLTPDVDSSDLDEGLEALLGTSSRTLRTDMSRLAEQTRLPGWAARLASGDAEMMRKLADRIRHYHAKVLLPHTQVVKSHIAAEWSRRAEATMAHGLEYVLSTLHPSIRWTAPVLEVGYPVEQDLHLRGRGLVLVPSFFCWQTPMTLVDTALQPVLVYPVDPVIGWASPGRSGASPTQETLVALLGRTRATVLQTIADRPGLNTTELARASGTTPSGASQHAAVLRDAGLVITQRRNGSAVHSLSGRGAVLLDRPALRHGRGEPDGSVDQAE</sequence>
<dbReference type="PROSITE" id="PS50987">
    <property type="entry name" value="HTH_ARSR_2"/>
    <property type="match status" value="1"/>
</dbReference>
<dbReference type="RefSeq" id="WP_054293739.1">
    <property type="nucleotide sequence ID" value="NZ_CP012752.1"/>
</dbReference>
<keyword evidence="2" id="KW-0238">DNA-binding</keyword>
<evidence type="ECO:0000256" key="2">
    <source>
        <dbReference type="ARBA" id="ARBA00023125"/>
    </source>
</evidence>
<dbReference type="OrthoDB" id="3808065at2"/>
<gene>
    <name evidence="5" type="ORF">AOZ06_37660</name>
</gene>
<protein>
    <recommendedName>
        <fullName evidence="4">HTH arsR-type domain-containing protein</fullName>
    </recommendedName>
</protein>
<evidence type="ECO:0000313" key="6">
    <source>
        <dbReference type="Proteomes" id="UP000063699"/>
    </source>
</evidence>
<dbReference type="PANTHER" id="PTHR43132:SF8">
    <property type="entry name" value="HTH-TYPE TRANSCRIPTIONAL REGULATOR KMTR"/>
    <property type="match status" value="1"/>
</dbReference>
<dbReference type="STRING" id="860235.AOZ06_37660"/>
<dbReference type="SMART" id="SM00418">
    <property type="entry name" value="HTH_ARSR"/>
    <property type="match status" value="1"/>
</dbReference>
<dbReference type="PANTHER" id="PTHR43132">
    <property type="entry name" value="ARSENICAL RESISTANCE OPERON REPRESSOR ARSR-RELATED"/>
    <property type="match status" value="1"/>
</dbReference>
<dbReference type="Proteomes" id="UP000063699">
    <property type="component" value="Chromosome"/>
</dbReference>
<dbReference type="CDD" id="cd00090">
    <property type="entry name" value="HTH_ARSR"/>
    <property type="match status" value="1"/>
</dbReference>
<dbReference type="GO" id="GO:0003700">
    <property type="term" value="F:DNA-binding transcription factor activity"/>
    <property type="evidence" value="ECO:0007669"/>
    <property type="project" value="InterPro"/>
</dbReference>
<dbReference type="InterPro" id="IPR001845">
    <property type="entry name" value="HTH_ArsR_DNA-bd_dom"/>
</dbReference>
<dbReference type="InterPro" id="IPR000835">
    <property type="entry name" value="HTH_MarR-typ"/>
</dbReference>
<reference evidence="5 6" key="1">
    <citation type="submission" date="2015-07" db="EMBL/GenBank/DDBJ databases">
        <title>Genome sequencing of Kibdelosporangium phytohabitans.</title>
        <authorList>
            <person name="Qin S."/>
            <person name="Xing K."/>
        </authorList>
    </citation>
    <scope>NUCLEOTIDE SEQUENCE [LARGE SCALE GENOMIC DNA]</scope>
    <source>
        <strain evidence="5 6">KLBMP1111</strain>
    </source>
</reference>
<evidence type="ECO:0000256" key="3">
    <source>
        <dbReference type="ARBA" id="ARBA00023163"/>
    </source>
</evidence>
<evidence type="ECO:0000313" key="5">
    <source>
        <dbReference type="EMBL" id="ALG11843.1"/>
    </source>
</evidence>
<proteinExistence type="predicted"/>
<dbReference type="InterPro" id="IPR036388">
    <property type="entry name" value="WH-like_DNA-bd_sf"/>
</dbReference>
<feature type="domain" description="HTH arsR-type" evidence="4">
    <location>
        <begin position="240"/>
        <end position="335"/>
    </location>
</feature>
<dbReference type="InterPro" id="IPR011991">
    <property type="entry name" value="ArsR-like_HTH"/>
</dbReference>
<keyword evidence="1" id="KW-0805">Transcription regulation</keyword>
<dbReference type="SUPFAM" id="SSF46785">
    <property type="entry name" value="Winged helix' DNA-binding domain"/>
    <property type="match status" value="1"/>
</dbReference>